<evidence type="ECO:0000256" key="13">
    <source>
        <dbReference type="ARBA" id="ARBA00023180"/>
    </source>
</evidence>
<evidence type="ECO:0000256" key="18">
    <source>
        <dbReference type="ARBA" id="ARBA00046028"/>
    </source>
</evidence>
<keyword evidence="3" id="KW-1003">Cell membrane</keyword>
<keyword evidence="12" id="KW-1015">Disulfide bond</keyword>
<evidence type="ECO:0000256" key="19">
    <source>
        <dbReference type="SAM" id="MobiDB-lite"/>
    </source>
</evidence>
<dbReference type="GO" id="GO:0097228">
    <property type="term" value="C:sperm principal piece"/>
    <property type="evidence" value="ECO:0007669"/>
    <property type="project" value="TreeGrafter"/>
</dbReference>
<evidence type="ECO:0000256" key="16">
    <source>
        <dbReference type="ARBA" id="ARBA00040129"/>
    </source>
</evidence>
<dbReference type="InterPro" id="IPR053813">
    <property type="entry name" value="CATSPERD_beta-prop"/>
</dbReference>
<evidence type="ECO:0000256" key="2">
    <source>
        <dbReference type="ARBA" id="ARBA00022473"/>
    </source>
</evidence>
<evidence type="ECO:0000256" key="5">
    <source>
        <dbReference type="ARBA" id="ARBA00022729"/>
    </source>
</evidence>
<dbReference type="STRING" id="127582.A0A2Y9RAF6"/>
<dbReference type="InterPro" id="IPR053814">
    <property type="entry name" value="CATSPERD/E_C"/>
</dbReference>
<gene>
    <name evidence="25" type="primary">CATSPERD</name>
</gene>
<keyword evidence="11 20" id="KW-0472">Membrane</keyword>
<dbReference type="PANTHER" id="PTHR33722">
    <property type="entry name" value="CATION CHANNEL SPERM-ASSOCIATED PROTEIN SUBUNIT DELTA-RELATED"/>
    <property type="match status" value="1"/>
</dbReference>
<evidence type="ECO:0000256" key="12">
    <source>
        <dbReference type="ARBA" id="ARBA00023157"/>
    </source>
</evidence>
<dbReference type="Proteomes" id="UP000248480">
    <property type="component" value="Unplaced"/>
</dbReference>
<keyword evidence="14" id="KW-0966">Cell projection</keyword>
<organism evidence="24 25">
    <name type="scientific">Trichechus manatus latirostris</name>
    <name type="common">Florida manatee</name>
    <dbReference type="NCBI Taxonomy" id="127582"/>
    <lineage>
        <taxon>Eukaryota</taxon>
        <taxon>Metazoa</taxon>
        <taxon>Chordata</taxon>
        <taxon>Craniata</taxon>
        <taxon>Vertebrata</taxon>
        <taxon>Euteleostomi</taxon>
        <taxon>Mammalia</taxon>
        <taxon>Eutheria</taxon>
        <taxon>Afrotheria</taxon>
        <taxon>Sirenia</taxon>
        <taxon>Trichechidae</taxon>
        <taxon>Trichechus</taxon>
    </lineage>
</organism>
<dbReference type="InParanoid" id="A0A2Y9RAF6"/>
<dbReference type="InterPro" id="IPR055451">
    <property type="entry name" value="Ig-like_CATSPERD"/>
</dbReference>
<feature type="transmembrane region" description="Helical" evidence="20">
    <location>
        <begin position="732"/>
        <end position="751"/>
    </location>
</feature>
<keyword evidence="9 20" id="KW-1133">Transmembrane helix</keyword>
<evidence type="ECO:0000256" key="14">
    <source>
        <dbReference type="ARBA" id="ARBA00023273"/>
    </source>
</evidence>
<dbReference type="GeneID" id="101351860"/>
<dbReference type="GO" id="GO:0048240">
    <property type="term" value="P:sperm capacitation"/>
    <property type="evidence" value="ECO:0007669"/>
    <property type="project" value="TreeGrafter"/>
</dbReference>
<evidence type="ECO:0000256" key="4">
    <source>
        <dbReference type="ARBA" id="ARBA00022692"/>
    </source>
</evidence>
<keyword evidence="24" id="KW-1185">Reference proteome</keyword>
<dbReference type="AlphaFoldDB" id="A0A2Y9RAF6"/>
<evidence type="ECO:0000256" key="11">
    <source>
        <dbReference type="ARBA" id="ARBA00023136"/>
    </source>
</evidence>
<evidence type="ECO:0000256" key="10">
    <source>
        <dbReference type="ARBA" id="ARBA00023069"/>
    </source>
</evidence>
<feature type="domain" description="CATSPERD beta-propeller" evidence="21">
    <location>
        <begin position="47"/>
        <end position="374"/>
    </location>
</feature>
<keyword evidence="4 20" id="KW-0812">Transmembrane</keyword>
<keyword evidence="6" id="KW-0221">Differentiation</keyword>
<evidence type="ECO:0000256" key="9">
    <source>
        <dbReference type="ARBA" id="ARBA00022989"/>
    </source>
</evidence>
<proteinExistence type="inferred from homology"/>
<keyword evidence="8" id="KW-0744">Spermatogenesis</keyword>
<dbReference type="KEGG" id="tmu:101351860"/>
<comment type="function">
    <text evidence="18">Auxiliary component of the CatSper complex, a complex involved in sperm cell hyperactivation. Sperm cell hyperactivation is needed for sperm motility which is essential late in the preparation of sperm for fertilization. Required for CATSPER1 stability before intraflagellar transport and/or incorporation of the CatSper complex channel into the flagellar membrane.</text>
</comment>
<comment type="subcellular location">
    <subcellularLocation>
        <location evidence="15">Cell projection</location>
        <location evidence="15">Cilium</location>
        <location evidence="15">Flagellum membrane</location>
        <topology evidence="15">Single-pass type I membrane protein</topology>
    </subcellularLocation>
</comment>
<evidence type="ECO:0000256" key="17">
    <source>
        <dbReference type="ARBA" id="ARBA00041424"/>
    </source>
</evidence>
<evidence type="ECO:0000259" key="21">
    <source>
        <dbReference type="Pfam" id="PF15020"/>
    </source>
</evidence>
<evidence type="ECO:0000256" key="20">
    <source>
        <dbReference type="SAM" id="Phobius"/>
    </source>
</evidence>
<dbReference type="InterPro" id="IPR028751">
    <property type="entry name" value="CATSPERD/E"/>
</dbReference>
<keyword evidence="5" id="KW-0732">Signal</keyword>
<sequence length="758" mass="85128">MTALNNNVSVSGRRGHTVSSDSQGALITPKTLRVGTLELVQRRPDKEDILYFSSRTTSLITHPCKRNLAVYLGARVFFTTDSFGSSLLPFTIPTSMQVGVPAVTSAHFAGPVLLFVINQKVYIYDYQTNSWNAAIGIEHPISHISGDNCCYSQNSFCLDIGDSIFAYLYGEMVSQANIYYSKTFGYSFQKFAFYRQEELVGSLGGIFFFHSLSQVGLLVLDGTTAKFVYSDHPLSRSFGLPFDYVGTLDVLITPGQKGILILWSDNNLLISPNAGQLINTVMVNFRPYKFFSSILEANLTLHSIATNENELAILARNDSVYYGSLSTLSSSVIRLSNQRVWSQEAALMFTHLGELEILTPLPDVNFPAFDFLRCPINIQEILMNPDLEIEACKVQRLHGFFGNKMYTIDMNSELTLTAFMVPRLGNSPIPLVTVSNPHSLGLQATIEEQGYTLDGNSKYQLNIYLKQQHHSGRADPNFTSSIKRPTMSTVTLDIANKEISCIDLKPLTALVSVGCDLEKKIIVQNDLSACSKGILDPVTLQDNYYYIIEKEAYDPNFLGQKATEDLKVLYQYNKLGCPSLVYYDTPWKPVVELWRRGKFQEVVNAQYVLLEVNGLFTYTYSLTAGTALCKSQPQNWTTIMADAGYHRPFSWDRENYVSCHKPNGGSLLRWPDVPYQIMGGPTNNKIIFEQRNGIYVFLLSIVDPYYSYCHLETTFSIYVYGDFPPSIIPIELTIILLTMGMLLTLWLVYAIPKCHAPR</sequence>
<dbReference type="GO" id="GO:0036128">
    <property type="term" value="C:CatSper complex"/>
    <property type="evidence" value="ECO:0007669"/>
    <property type="project" value="InterPro"/>
</dbReference>
<evidence type="ECO:0000313" key="25">
    <source>
        <dbReference type="RefSeq" id="XP_023588859.1"/>
    </source>
</evidence>
<evidence type="ECO:0000256" key="8">
    <source>
        <dbReference type="ARBA" id="ARBA00022871"/>
    </source>
</evidence>
<evidence type="ECO:0000256" key="15">
    <source>
        <dbReference type="ARBA" id="ARBA00037793"/>
    </source>
</evidence>
<evidence type="ECO:0000256" key="1">
    <source>
        <dbReference type="ARBA" id="ARBA00010246"/>
    </source>
</evidence>
<dbReference type="Pfam" id="PF23747">
    <property type="entry name" value="Ig-like_CATSPERD"/>
    <property type="match status" value="1"/>
</dbReference>
<name>A0A2Y9RAF6_TRIMA</name>
<dbReference type="GO" id="GO:0030317">
    <property type="term" value="P:flagellated sperm motility"/>
    <property type="evidence" value="ECO:0007669"/>
    <property type="project" value="TreeGrafter"/>
</dbReference>
<keyword evidence="7" id="KW-0282">Flagellum</keyword>
<dbReference type="CTD" id="257062"/>
<dbReference type="RefSeq" id="XP_023588859.1">
    <property type="nucleotide sequence ID" value="XM_023733091.1"/>
</dbReference>
<feature type="domain" description="CATSPERD/E C-terminal" evidence="22">
    <location>
        <begin position="543"/>
        <end position="755"/>
    </location>
</feature>
<reference evidence="25" key="1">
    <citation type="submission" date="2025-08" db="UniProtKB">
        <authorList>
            <consortium name="RefSeq"/>
        </authorList>
    </citation>
    <scope>IDENTIFICATION</scope>
</reference>
<protein>
    <recommendedName>
        <fullName evidence="16">Cation channel sperm-associated auxiliary subunit delta</fullName>
    </recommendedName>
    <alternativeName>
        <fullName evidence="17">Transmembrane protein 146</fullName>
    </alternativeName>
</protein>
<feature type="region of interest" description="Disordered" evidence="19">
    <location>
        <begin position="1"/>
        <end position="22"/>
    </location>
</feature>
<keyword evidence="2" id="KW-0217">Developmental protein</keyword>
<dbReference type="PANTHER" id="PTHR33722:SF1">
    <property type="entry name" value="CATION CHANNEL SPERM-ASSOCIATED AUXILIARY SUBUNIT DELTA"/>
    <property type="match status" value="1"/>
</dbReference>
<dbReference type="FunCoup" id="A0A2Y9RAF6">
    <property type="interactions" value="26"/>
</dbReference>
<feature type="domain" description="CATSPERD Ig-like" evidence="23">
    <location>
        <begin position="396"/>
        <end position="513"/>
    </location>
</feature>
<feature type="compositionally biased region" description="Polar residues" evidence="19">
    <location>
        <begin position="1"/>
        <end position="10"/>
    </location>
</feature>
<comment type="similarity">
    <text evidence="1">Belongs to the CATSPERD family.</text>
</comment>
<evidence type="ECO:0000256" key="6">
    <source>
        <dbReference type="ARBA" id="ARBA00022782"/>
    </source>
</evidence>
<dbReference type="Pfam" id="PF15020">
    <property type="entry name" value="Beta-prop_CATSPERD"/>
    <property type="match status" value="1"/>
</dbReference>
<evidence type="ECO:0000259" key="23">
    <source>
        <dbReference type="Pfam" id="PF23747"/>
    </source>
</evidence>
<evidence type="ECO:0000256" key="3">
    <source>
        <dbReference type="ARBA" id="ARBA00022475"/>
    </source>
</evidence>
<evidence type="ECO:0000313" key="24">
    <source>
        <dbReference type="Proteomes" id="UP000248480"/>
    </source>
</evidence>
<evidence type="ECO:0000256" key="7">
    <source>
        <dbReference type="ARBA" id="ARBA00022846"/>
    </source>
</evidence>
<keyword evidence="10" id="KW-0969">Cilium</keyword>
<evidence type="ECO:0000259" key="22">
    <source>
        <dbReference type="Pfam" id="PF22850"/>
    </source>
</evidence>
<accession>A0A2Y9RAF6</accession>
<dbReference type="Pfam" id="PF22850">
    <property type="entry name" value="CATSPERD-E_C"/>
    <property type="match status" value="1"/>
</dbReference>
<keyword evidence="13" id="KW-0325">Glycoprotein</keyword>